<gene>
    <name evidence="5" type="ORF">DDE83_009189</name>
</gene>
<dbReference type="EC" id="3.1.1.-" evidence="3"/>
<dbReference type="PANTHER" id="PTHR43918:SF4">
    <property type="entry name" value="CARBOXYLIC ESTER HYDROLASE"/>
    <property type="match status" value="1"/>
</dbReference>
<evidence type="ECO:0000313" key="6">
    <source>
        <dbReference type="Proteomes" id="UP000249619"/>
    </source>
</evidence>
<dbReference type="STRING" id="183478.A0A364MR71"/>
<dbReference type="Gene3D" id="3.40.50.1820">
    <property type="entry name" value="alpha/beta hydrolase"/>
    <property type="match status" value="1"/>
</dbReference>
<evidence type="ECO:0000313" key="5">
    <source>
        <dbReference type="EMBL" id="RAQ99576.1"/>
    </source>
</evidence>
<evidence type="ECO:0000256" key="3">
    <source>
        <dbReference type="RuleBase" id="RU361235"/>
    </source>
</evidence>
<dbReference type="PROSITE" id="PS00122">
    <property type="entry name" value="CARBOXYLESTERASE_B_1"/>
    <property type="match status" value="1"/>
</dbReference>
<comment type="similarity">
    <text evidence="1 3">Belongs to the type-B carboxylesterase/lipase family.</text>
</comment>
<dbReference type="InterPro" id="IPR029058">
    <property type="entry name" value="AB_hydrolase_fold"/>
</dbReference>
<evidence type="ECO:0000259" key="4">
    <source>
        <dbReference type="Pfam" id="PF00135"/>
    </source>
</evidence>
<dbReference type="GO" id="GO:0052689">
    <property type="term" value="F:carboxylic ester hydrolase activity"/>
    <property type="evidence" value="ECO:0007669"/>
    <property type="project" value="TreeGrafter"/>
</dbReference>
<keyword evidence="2 3" id="KW-0378">Hydrolase</keyword>
<name>A0A364MR71_STELY</name>
<evidence type="ECO:0000256" key="2">
    <source>
        <dbReference type="ARBA" id="ARBA00022801"/>
    </source>
</evidence>
<sequence length="520" mass="56562">MFKISTQVLLLHFFAYTIATSSTLSPTANTTNGTLIGIHNTHYDQDFFLGIPYAEPPTGELRFQRPKPVAQPWKQRNATEIGPSCHSAPLSLPLFTQTGFPYEESEDCLKLNVVRPASAHNSSLPVLVFIYGGGFQEGNAADQRYNMSFLVQESVNVGSPIIGVTINYRTTGFGFLAGSVVLKSGLANLGMHDQRLALGWIQDNIASFGGDPSRVTIQGESAGAIAVGYHFVAYKGRDDRLFRAGIAQSGGPAAVGVNLTLSDQNSLYNSVLNQTGCTHANDTLKCLRGAPVETLKAAFQGNWYVPVQDGDMIAESPYVSLKEGRFVKRPLLSGANTNEGTSFITGERVSVNTTTQFRTVVAGYLNQGLPSSTVDAVAAEYLDRMAPEDVQASLGTVLPSLRPENGLLYGRASLFRGDQFFIASRRFSAHMWAKHGIPNYSYRFDTVPNGAPPKTLGATHYSDIPFVFGNVDGVGHEINLLASNSTREREEFVGLSRKMGRMWISFINEMQPNADYARSI</sequence>
<keyword evidence="6" id="KW-1185">Reference proteome</keyword>
<reference evidence="6" key="1">
    <citation type="submission" date="2018-05" db="EMBL/GenBank/DDBJ databases">
        <title>Draft genome sequence of Stemphylium lycopersici strain CIDEFI 213.</title>
        <authorList>
            <person name="Medina R."/>
            <person name="Franco M.E.E."/>
            <person name="Lucentini C.G."/>
            <person name="Saparrat M.C.N."/>
            <person name="Balatti P.A."/>
        </authorList>
    </citation>
    <scope>NUCLEOTIDE SEQUENCE [LARGE SCALE GENOMIC DNA]</scope>
    <source>
        <strain evidence="6">CIDEFI 213</strain>
    </source>
</reference>
<dbReference type="Proteomes" id="UP000249619">
    <property type="component" value="Unassembled WGS sequence"/>
</dbReference>
<feature type="domain" description="Carboxylesterase type B" evidence="4">
    <location>
        <begin position="26"/>
        <end position="514"/>
    </location>
</feature>
<organism evidence="5 6">
    <name type="scientific">Stemphylium lycopersici</name>
    <name type="common">Tomato gray leaf spot disease fungus</name>
    <name type="synonym">Thyrospora lycopersici</name>
    <dbReference type="NCBI Taxonomy" id="183478"/>
    <lineage>
        <taxon>Eukaryota</taxon>
        <taxon>Fungi</taxon>
        <taxon>Dikarya</taxon>
        <taxon>Ascomycota</taxon>
        <taxon>Pezizomycotina</taxon>
        <taxon>Dothideomycetes</taxon>
        <taxon>Pleosporomycetidae</taxon>
        <taxon>Pleosporales</taxon>
        <taxon>Pleosporineae</taxon>
        <taxon>Pleosporaceae</taxon>
        <taxon>Stemphylium</taxon>
    </lineage>
</organism>
<comment type="caution">
    <text evidence="5">The sequence shown here is derived from an EMBL/GenBank/DDBJ whole genome shotgun (WGS) entry which is preliminary data.</text>
</comment>
<accession>A0A364MR71</accession>
<dbReference type="AlphaFoldDB" id="A0A364MR71"/>
<dbReference type="InterPro" id="IPR002018">
    <property type="entry name" value="CarbesteraseB"/>
</dbReference>
<feature type="signal peptide" evidence="3">
    <location>
        <begin position="1"/>
        <end position="19"/>
    </location>
</feature>
<evidence type="ECO:0000256" key="1">
    <source>
        <dbReference type="ARBA" id="ARBA00005964"/>
    </source>
</evidence>
<dbReference type="PANTHER" id="PTHR43918">
    <property type="entry name" value="ACETYLCHOLINESTERASE"/>
    <property type="match status" value="1"/>
</dbReference>
<proteinExistence type="inferred from homology"/>
<dbReference type="EMBL" id="QGDH01000507">
    <property type="protein sequence ID" value="RAQ99576.1"/>
    <property type="molecule type" value="Genomic_DNA"/>
</dbReference>
<dbReference type="InterPro" id="IPR050654">
    <property type="entry name" value="AChE-related_enzymes"/>
</dbReference>
<feature type="chain" id="PRO_5016484886" description="Carboxylic ester hydrolase" evidence="3">
    <location>
        <begin position="20"/>
        <end position="520"/>
    </location>
</feature>
<dbReference type="SUPFAM" id="SSF53474">
    <property type="entry name" value="alpha/beta-Hydrolases"/>
    <property type="match status" value="1"/>
</dbReference>
<dbReference type="OrthoDB" id="408631at2759"/>
<dbReference type="Pfam" id="PF00135">
    <property type="entry name" value="COesterase"/>
    <property type="match status" value="1"/>
</dbReference>
<dbReference type="InterPro" id="IPR019826">
    <property type="entry name" value="Carboxylesterase_B_AS"/>
</dbReference>
<keyword evidence="3" id="KW-0732">Signal</keyword>
<protein>
    <recommendedName>
        <fullName evidence="3">Carboxylic ester hydrolase</fullName>
        <ecNumber evidence="3">3.1.1.-</ecNumber>
    </recommendedName>
</protein>